<dbReference type="EMBL" id="RBXR01000001">
    <property type="protein sequence ID" value="RKT71950.1"/>
    <property type="molecule type" value="Genomic_DNA"/>
</dbReference>
<organism evidence="3 4">
    <name type="scientific">Saccharothrix variisporea</name>
    <dbReference type="NCBI Taxonomy" id="543527"/>
    <lineage>
        <taxon>Bacteria</taxon>
        <taxon>Bacillati</taxon>
        <taxon>Actinomycetota</taxon>
        <taxon>Actinomycetes</taxon>
        <taxon>Pseudonocardiales</taxon>
        <taxon>Pseudonocardiaceae</taxon>
        <taxon>Saccharothrix</taxon>
    </lineage>
</organism>
<accession>A0A495XCG4</accession>
<dbReference type="PANTHER" id="PTHR38110">
    <property type="entry name" value="CHROMOSOME 23, WHOLE GENOME SHOTGUN SEQUENCE"/>
    <property type="match status" value="1"/>
</dbReference>
<dbReference type="InterPro" id="IPR052389">
    <property type="entry name" value="Sec_Metab_Biosynth-Assoc"/>
</dbReference>
<dbReference type="InterPro" id="IPR049450">
    <property type="entry name" value="ACOT8-like_C"/>
</dbReference>
<evidence type="ECO:0000313" key="3">
    <source>
        <dbReference type="EMBL" id="RKT71950.1"/>
    </source>
</evidence>
<name>A0A495XCG4_9PSEU</name>
<feature type="domain" description="Acyl-CoA thioesterase-like N-terminal HotDog" evidence="1">
    <location>
        <begin position="21"/>
        <end position="109"/>
    </location>
</feature>
<proteinExistence type="predicted"/>
<feature type="domain" description="Acyl-CoA thioesterase-like C-terminal" evidence="2">
    <location>
        <begin position="140"/>
        <end position="263"/>
    </location>
</feature>
<dbReference type="Gene3D" id="2.40.160.210">
    <property type="entry name" value="Acyl-CoA thioesterase, double hotdog domain"/>
    <property type="match status" value="1"/>
</dbReference>
<evidence type="ECO:0000313" key="4">
    <source>
        <dbReference type="Proteomes" id="UP000272729"/>
    </source>
</evidence>
<dbReference type="InterPro" id="IPR042171">
    <property type="entry name" value="Acyl-CoA_hotdog"/>
</dbReference>
<keyword evidence="4" id="KW-1185">Reference proteome</keyword>
<evidence type="ECO:0000259" key="1">
    <source>
        <dbReference type="Pfam" id="PF13622"/>
    </source>
</evidence>
<evidence type="ECO:0000259" key="2">
    <source>
        <dbReference type="Pfam" id="PF20789"/>
    </source>
</evidence>
<dbReference type="Pfam" id="PF20789">
    <property type="entry name" value="4HBT_3C"/>
    <property type="match status" value="1"/>
</dbReference>
<gene>
    <name evidence="3" type="ORF">DFJ66_5252</name>
</gene>
<comment type="caution">
    <text evidence="3">The sequence shown here is derived from an EMBL/GenBank/DDBJ whole genome shotgun (WGS) entry which is preliminary data.</text>
</comment>
<dbReference type="SUPFAM" id="SSF54637">
    <property type="entry name" value="Thioesterase/thiol ester dehydrase-isomerase"/>
    <property type="match status" value="2"/>
</dbReference>
<dbReference type="Proteomes" id="UP000272729">
    <property type="component" value="Unassembled WGS sequence"/>
</dbReference>
<dbReference type="Pfam" id="PF13622">
    <property type="entry name" value="4HBT_3"/>
    <property type="match status" value="1"/>
</dbReference>
<dbReference type="OrthoDB" id="5418286at2"/>
<dbReference type="PANTHER" id="PTHR38110:SF1">
    <property type="entry name" value="THIOESTERASE DOMAIN-CONTAINING PROTEIN"/>
    <property type="match status" value="1"/>
</dbReference>
<sequence length="268" mass="27964">MAFSVANAVRALGDGTYTAALPGEWTIGPKPHGGFLLALAARSAVDAARVAMPGDEREPLAVSAQFLHAPEVGPVLLRTSVRKAGRTATVVSVVLEQRGRACVEAVVTVGRMPAAKPDYADLPLVSASPPPDAVDLATLGSGGVYKLGEVCDVRLDRAGAGFLTGRVGDPLSLTLWAKPLGEDADPYFALVAGDISMPVTFNLGRFGWSPTVQLTALLRGRPASGWLRVRVTCTAVHGQWFDEDATVIDATGRLVCQARQLALTPATA</sequence>
<dbReference type="InterPro" id="IPR029069">
    <property type="entry name" value="HotDog_dom_sf"/>
</dbReference>
<dbReference type="RefSeq" id="WP_121224625.1">
    <property type="nucleotide sequence ID" value="NZ_JBIUBA010000008.1"/>
</dbReference>
<protein>
    <submittedName>
        <fullName evidence="3">Thioesterase superfamily protein</fullName>
    </submittedName>
</protein>
<dbReference type="AlphaFoldDB" id="A0A495XCG4"/>
<dbReference type="InterPro" id="IPR049449">
    <property type="entry name" value="TesB_ACOT8-like_N"/>
</dbReference>
<reference evidence="3 4" key="1">
    <citation type="submission" date="2018-10" db="EMBL/GenBank/DDBJ databases">
        <title>Sequencing the genomes of 1000 actinobacteria strains.</title>
        <authorList>
            <person name="Klenk H.-P."/>
        </authorList>
    </citation>
    <scope>NUCLEOTIDE SEQUENCE [LARGE SCALE GENOMIC DNA]</scope>
    <source>
        <strain evidence="3 4">DSM 43911</strain>
    </source>
</reference>